<protein>
    <submittedName>
        <fullName evidence="1">Uncharacterized protein</fullName>
    </submittedName>
</protein>
<reference evidence="1 2" key="1">
    <citation type="submission" date="2019-03" db="EMBL/GenBank/DDBJ databases">
        <title>First draft genome of Liparis tanakae, snailfish: a comprehensive survey of snailfish specific genes.</title>
        <authorList>
            <person name="Kim W."/>
            <person name="Song I."/>
            <person name="Jeong J.-H."/>
            <person name="Kim D."/>
            <person name="Kim S."/>
            <person name="Ryu S."/>
            <person name="Song J.Y."/>
            <person name="Lee S.K."/>
        </authorList>
    </citation>
    <scope>NUCLEOTIDE SEQUENCE [LARGE SCALE GENOMIC DNA]</scope>
    <source>
        <tissue evidence="1">Muscle</tissue>
    </source>
</reference>
<dbReference type="EMBL" id="SRLO01000033">
    <property type="protein sequence ID" value="TNN83347.1"/>
    <property type="molecule type" value="Genomic_DNA"/>
</dbReference>
<proteinExistence type="predicted"/>
<sequence length="183" mass="20675">MWSKSDLNSPVQLLERNGDLEVVSQHVERCEDVGPLYHLAQRTPLQHFGTEHVPRLLRQEAHVNQNLDAERRGIKSRRQESAAHASVCVAERIRVCLVVTLLCSLPWLLSLSSSRRAAEAHCAAILRMRLFMKLSDSFPVPTCSSRAPTSDWKTAWMRGGVNNHWREPEVSRPSDVSFTRAAA</sequence>
<dbReference type="AlphaFoldDB" id="A0A4Z2J014"/>
<evidence type="ECO:0000313" key="1">
    <source>
        <dbReference type="EMBL" id="TNN83347.1"/>
    </source>
</evidence>
<organism evidence="1 2">
    <name type="scientific">Liparis tanakae</name>
    <name type="common">Tanaka's snailfish</name>
    <dbReference type="NCBI Taxonomy" id="230148"/>
    <lineage>
        <taxon>Eukaryota</taxon>
        <taxon>Metazoa</taxon>
        <taxon>Chordata</taxon>
        <taxon>Craniata</taxon>
        <taxon>Vertebrata</taxon>
        <taxon>Euteleostomi</taxon>
        <taxon>Actinopterygii</taxon>
        <taxon>Neopterygii</taxon>
        <taxon>Teleostei</taxon>
        <taxon>Neoteleostei</taxon>
        <taxon>Acanthomorphata</taxon>
        <taxon>Eupercaria</taxon>
        <taxon>Perciformes</taxon>
        <taxon>Cottioidei</taxon>
        <taxon>Cottales</taxon>
        <taxon>Liparidae</taxon>
        <taxon>Liparis</taxon>
    </lineage>
</organism>
<accession>A0A4Z2J014</accession>
<evidence type="ECO:0000313" key="2">
    <source>
        <dbReference type="Proteomes" id="UP000314294"/>
    </source>
</evidence>
<name>A0A4Z2J014_9TELE</name>
<comment type="caution">
    <text evidence="1">The sequence shown here is derived from an EMBL/GenBank/DDBJ whole genome shotgun (WGS) entry which is preliminary data.</text>
</comment>
<dbReference type="Proteomes" id="UP000314294">
    <property type="component" value="Unassembled WGS sequence"/>
</dbReference>
<keyword evidence="2" id="KW-1185">Reference proteome</keyword>
<gene>
    <name evidence="1" type="ORF">EYF80_006328</name>
</gene>